<evidence type="ECO:0000256" key="1">
    <source>
        <dbReference type="ARBA" id="ARBA00022505"/>
    </source>
</evidence>
<dbReference type="Gene3D" id="3.30.365.10">
    <property type="entry name" value="Aldehyde oxidase/xanthine dehydrogenase, molybdopterin binding domain"/>
    <property type="match status" value="5"/>
</dbReference>
<dbReference type="PANTHER" id="PTHR11908:SF132">
    <property type="entry name" value="ALDEHYDE OXIDASE 1-RELATED"/>
    <property type="match status" value="1"/>
</dbReference>
<evidence type="ECO:0000256" key="2">
    <source>
        <dbReference type="ARBA" id="ARBA00023002"/>
    </source>
</evidence>
<keyword evidence="1" id="KW-0500">Molybdenum</keyword>
<evidence type="ECO:0000259" key="3">
    <source>
        <dbReference type="SMART" id="SM01008"/>
    </source>
</evidence>
<dbReference type="EMBL" id="DVMP01000069">
    <property type="protein sequence ID" value="HIU25527.1"/>
    <property type="molecule type" value="Genomic_DNA"/>
</dbReference>
<organism evidence="4 5">
    <name type="scientific">Candidatus Allocopromorpha excrementigallinarum</name>
    <dbReference type="NCBI Taxonomy" id="2840742"/>
    <lineage>
        <taxon>Bacteria</taxon>
        <taxon>Bacillati</taxon>
        <taxon>Bacillota</taxon>
        <taxon>Clostridia</taxon>
        <taxon>Eubacteriales</taxon>
        <taxon>Eubacteriaceae</taxon>
        <taxon>Eubacteriaceae incertae sedis</taxon>
        <taxon>Candidatus Allocopromorpha</taxon>
    </lineage>
</organism>
<evidence type="ECO:0000313" key="4">
    <source>
        <dbReference type="EMBL" id="HIU25527.1"/>
    </source>
</evidence>
<dbReference type="Pfam" id="PF02738">
    <property type="entry name" value="MoCoBD_1"/>
    <property type="match status" value="1"/>
</dbReference>
<dbReference type="GO" id="GO:0005506">
    <property type="term" value="F:iron ion binding"/>
    <property type="evidence" value="ECO:0007669"/>
    <property type="project" value="InterPro"/>
</dbReference>
<dbReference type="SMART" id="SM01008">
    <property type="entry name" value="Ald_Xan_dh_C"/>
    <property type="match status" value="1"/>
</dbReference>
<dbReference type="SUPFAM" id="SSF54665">
    <property type="entry name" value="CO dehydrogenase molybdoprotein N-domain-like"/>
    <property type="match status" value="1"/>
</dbReference>
<dbReference type="Gene3D" id="3.90.1170.50">
    <property type="entry name" value="Aldehyde oxidase/xanthine dehydrogenase, a/b hammerhead"/>
    <property type="match status" value="1"/>
</dbReference>
<dbReference type="GO" id="GO:0016491">
    <property type="term" value="F:oxidoreductase activity"/>
    <property type="evidence" value="ECO:0007669"/>
    <property type="project" value="UniProtKB-KW"/>
</dbReference>
<dbReference type="InterPro" id="IPR008274">
    <property type="entry name" value="AldOxase/xan_DH_MoCoBD1"/>
</dbReference>
<gene>
    <name evidence="4" type="ORF">IAC50_03370</name>
</gene>
<dbReference type="PANTHER" id="PTHR11908">
    <property type="entry name" value="XANTHINE DEHYDROGENASE"/>
    <property type="match status" value="1"/>
</dbReference>
<protein>
    <submittedName>
        <fullName evidence="4">Xanthine dehydrogenase family protein molybdopterin-binding subunit</fullName>
    </submittedName>
</protein>
<name>A0A9D1I0K6_9FIRM</name>
<dbReference type="InterPro" id="IPR036856">
    <property type="entry name" value="Ald_Oxase/Xan_DH_a/b_sf"/>
</dbReference>
<evidence type="ECO:0000313" key="5">
    <source>
        <dbReference type="Proteomes" id="UP000824090"/>
    </source>
</evidence>
<dbReference type="InterPro" id="IPR037165">
    <property type="entry name" value="AldOxase/xan_DH_Mopterin-bd_sf"/>
</dbReference>
<dbReference type="Pfam" id="PF20256">
    <property type="entry name" value="MoCoBD_2"/>
    <property type="match status" value="1"/>
</dbReference>
<reference evidence="4" key="1">
    <citation type="submission" date="2020-10" db="EMBL/GenBank/DDBJ databases">
        <authorList>
            <person name="Gilroy R."/>
        </authorList>
    </citation>
    <scope>NUCLEOTIDE SEQUENCE</scope>
    <source>
        <strain evidence="4">ChiHcec3-6078</strain>
    </source>
</reference>
<keyword evidence="2" id="KW-0560">Oxidoreductase</keyword>
<dbReference type="InterPro" id="IPR046867">
    <property type="entry name" value="AldOxase/xan_DH_MoCoBD2"/>
</dbReference>
<dbReference type="Pfam" id="PF01315">
    <property type="entry name" value="Ald_Xan_dh_C"/>
    <property type="match status" value="1"/>
</dbReference>
<proteinExistence type="predicted"/>
<dbReference type="AlphaFoldDB" id="A0A9D1I0K6"/>
<comment type="caution">
    <text evidence="4">The sequence shown here is derived from an EMBL/GenBank/DDBJ whole genome shotgun (WGS) entry which is preliminary data.</text>
</comment>
<sequence length="800" mass="88314">MKYNYVPRVDRKYVGSYEPKIDGKEKAMGRTKFFDDETIKARNPRMLYCSIITCPYANGSIVSMDTSRAEEMEGVRAVIRYDDPELMAMPPTTNSWTDTAITPFHRETVPKWFDRKVLDSRGRFVGDMIGAAVAADTREIADEAIKLIDIKWEVSPPFLDVDEAQEPWAKPLHPEANPGGNQLPHREDLDGGPCVDDIVVDKGDVEKGFAEADAVVEVDETFGGGSTQGTLDFRGCMAEWIDDGIEVWTNHYYADQVRMHLHDMLGLPLAKIRVHNTNCGAHMGKWNMGEQNFFLLSAILSRRTGCPVKYKMNVHEEFAETRTKIRFKLKAGAKKDGTITALYFDGIGNQGAYNGVTGYALTGFMNAEGIPRLFYPVENVRMKSRNYFTNRIPGGVFRSVGNVQQNFPLGQAVDALAEKLDIDPIVIYKKSFGNSYDPQPNASVAAVLDAAAEEFGWSRRHKTDEGPLIDGYKKRGMGMTLHNQWHAEWQENERGRIETSIRVNPDLSVILNAPTKETGAGGNSAAVMACADNLSFLGTTPQDIKWVSEGDTEMGLRDCPPTDSVVSFILSECIVGAALDVKRQFIERASEMMNIDGELLDIKDGVIYKKTEPWVNIQAKDVMMEDDCVPITGCNVRNNNKTITGIGYGAWFAEVEVDTETGKVTVLDLVIANDVGQVMHASGAESQQIGGVFIGMGETLTEEIFYDRKTGTPLNVNYIDYKMLTMADVPPVSPMLLEVWKGASEYGACGLAESTPTGASTAIANAVYNAVGIRIPQVPFSPERILEGLARKAVKEGQND</sequence>
<accession>A0A9D1I0K6</accession>
<feature type="domain" description="Aldehyde oxidase/xanthine dehydrogenase a/b hammerhead" evidence="3">
    <location>
        <begin position="28"/>
        <end position="156"/>
    </location>
</feature>
<dbReference type="Proteomes" id="UP000824090">
    <property type="component" value="Unassembled WGS sequence"/>
</dbReference>
<dbReference type="InterPro" id="IPR000674">
    <property type="entry name" value="Ald_Oxase/Xan_DH_a/b"/>
</dbReference>
<reference evidence="4" key="2">
    <citation type="journal article" date="2021" name="PeerJ">
        <title>Extensive microbial diversity within the chicken gut microbiome revealed by metagenomics and culture.</title>
        <authorList>
            <person name="Gilroy R."/>
            <person name="Ravi A."/>
            <person name="Getino M."/>
            <person name="Pursley I."/>
            <person name="Horton D.L."/>
            <person name="Alikhan N.F."/>
            <person name="Baker D."/>
            <person name="Gharbi K."/>
            <person name="Hall N."/>
            <person name="Watson M."/>
            <person name="Adriaenssens E.M."/>
            <person name="Foster-Nyarko E."/>
            <person name="Jarju S."/>
            <person name="Secka A."/>
            <person name="Antonio M."/>
            <person name="Oren A."/>
            <person name="Chaudhuri R.R."/>
            <person name="La Ragione R."/>
            <person name="Hildebrand F."/>
            <person name="Pallen M.J."/>
        </authorList>
    </citation>
    <scope>NUCLEOTIDE SEQUENCE</scope>
    <source>
        <strain evidence="4">ChiHcec3-6078</strain>
    </source>
</reference>
<dbReference type="SUPFAM" id="SSF56003">
    <property type="entry name" value="Molybdenum cofactor-binding domain"/>
    <property type="match status" value="1"/>
</dbReference>
<dbReference type="InterPro" id="IPR016208">
    <property type="entry name" value="Ald_Oxase/xanthine_DH-like"/>
</dbReference>